<dbReference type="RefSeq" id="WP_320910883.1">
    <property type="nucleotide sequence ID" value="NZ_CP139418.1"/>
</dbReference>
<evidence type="ECO:0000313" key="2">
    <source>
        <dbReference type="EMBL" id="WPS53824.1"/>
    </source>
</evidence>
<sequence>MSQKVLQTMKKEHTLIGLLIDCAKGIIKERNKEGIEMKSKMIRNLFLILGGISVLLLGSCSWNSIPKKSSDEFSQYDYAVSFYSYRPKGKRDILTKIFFIDKKGEQKEYSLKGYNVGTLFQKGNELYAYSFGTRPHLVFKSPSTYFVYPSQIFSMGSTTYSVRFVSKGQKGPIEGLSVEDGKVGVLRSRIRYTNSKNKQVLSPEVDLSLDKGIEVNSKIFVTGFDLVGDDMRFLYLDEEKNEFEFIELQDPSQSDFQELLLVDGKVITVGNPKFTRFDDEEKREEKKNKISLTSVDPETLEVSEETFEAERVLTAYPIHNHFRFVTSDHRLLEYTSDLKLVSEKDLSGTDFIKLFSDKGLKVQKVCYTDDKVVVLATPAKASTKEMGTIVEFDAATLEVKKRIMIPLSEKTEWETDSADLLLIDHP</sequence>
<proteinExistence type="predicted"/>
<keyword evidence="3" id="KW-1185">Reference proteome</keyword>
<accession>A0ABZ0SZQ3</accession>
<keyword evidence="1" id="KW-1133">Transmembrane helix</keyword>
<reference evidence="2 3" key="1">
    <citation type="submission" date="2023-11" db="EMBL/GenBank/DDBJ databases">
        <title>Description of Streptococcus dentalis sp. nov., Streptococcus gingivalis sp. nov., Streptococcus lingualis sp. nov. isolated from human oral cavity.</title>
        <authorList>
            <person name="Choi Y.S."/>
            <person name="Goo B.J."/>
            <person name="Bae J.W."/>
        </authorList>
    </citation>
    <scope>NUCLEOTIDE SEQUENCE [LARGE SCALE GENOMIC DNA]</scope>
    <source>
        <strain evidence="2 3">S1</strain>
    </source>
</reference>
<protein>
    <recommendedName>
        <fullName evidence="4">Lipoprotein</fullName>
    </recommendedName>
</protein>
<evidence type="ECO:0008006" key="4">
    <source>
        <dbReference type="Google" id="ProtNLM"/>
    </source>
</evidence>
<dbReference type="Proteomes" id="UP001326636">
    <property type="component" value="Chromosome"/>
</dbReference>
<evidence type="ECO:0000313" key="3">
    <source>
        <dbReference type="Proteomes" id="UP001326636"/>
    </source>
</evidence>
<name>A0ABZ0SZQ3_9STRE</name>
<feature type="transmembrane region" description="Helical" evidence="1">
    <location>
        <begin position="45"/>
        <end position="65"/>
    </location>
</feature>
<keyword evidence="1" id="KW-0472">Membrane</keyword>
<dbReference type="EMBL" id="CP139418">
    <property type="protein sequence ID" value="WPS53824.1"/>
    <property type="molecule type" value="Genomic_DNA"/>
</dbReference>
<gene>
    <name evidence="2" type="ORF">SM121_08950</name>
</gene>
<organism evidence="2 3">
    <name type="scientific">Streptococcus dentalis</name>
    <dbReference type="NCBI Taxonomy" id="3098075"/>
    <lineage>
        <taxon>Bacteria</taxon>
        <taxon>Bacillati</taxon>
        <taxon>Bacillota</taxon>
        <taxon>Bacilli</taxon>
        <taxon>Lactobacillales</taxon>
        <taxon>Streptococcaceae</taxon>
        <taxon>Streptococcus</taxon>
    </lineage>
</organism>
<keyword evidence="1" id="KW-0812">Transmembrane</keyword>
<evidence type="ECO:0000256" key="1">
    <source>
        <dbReference type="SAM" id="Phobius"/>
    </source>
</evidence>